<evidence type="ECO:0000313" key="2">
    <source>
        <dbReference type="Proteomes" id="UP001062443"/>
    </source>
</evidence>
<sequence length="69" mass="7571">MLSLDSVLSVYKIRFFILMAGEGWGCRLMELCVWGECMDAEYGLVENKTEELLLVASPFLSSASSASTA</sequence>
<accession>A0ABQ0QGR4</accession>
<name>A0ABQ0QGR4_9PROT</name>
<proteinExistence type="predicted"/>
<reference evidence="1" key="1">
    <citation type="submission" date="2013-04" db="EMBL/GenBank/DDBJ databases">
        <title>The genome sequencing project of 58 acetic acid bacteria.</title>
        <authorList>
            <person name="Okamoto-Kainuma A."/>
            <person name="Ishikawa M."/>
            <person name="Umino S."/>
            <person name="Koizumi Y."/>
            <person name="Shiwa Y."/>
            <person name="Yoshikawa H."/>
            <person name="Matsutani M."/>
            <person name="Matsushita K."/>
        </authorList>
    </citation>
    <scope>NUCLEOTIDE SEQUENCE</scope>
    <source>
        <strain evidence="1">NBRC 106556</strain>
    </source>
</reference>
<organism evidence="1 2">
    <name type="scientific">Neokomagataea tanensis NBRC 106556</name>
    <dbReference type="NCBI Taxonomy" id="1223519"/>
    <lineage>
        <taxon>Bacteria</taxon>
        <taxon>Pseudomonadati</taxon>
        <taxon>Pseudomonadota</taxon>
        <taxon>Alphaproteobacteria</taxon>
        <taxon>Acetobacterales</taxon>
        <taxon>Acetobacteraceae</taxon>
        <taxon>Neokomagataea</taxon>
    </lineage>
</organism>
<gene>
    <name evidence="1" type="ORF">AA106556_0292</name>
</gene>
<dbReference type="EMBL" id="BAQB01000003">
    <property type="protein sequence ID" value="GBR44041.1"/>
    <property type="molecule type" value="Genomic_DNA"/>
</dbReference>
<protein>
    <submittedName>
        <fullName evidence="1">Uncharacterized protein</fullName>
    </submittedName>
</protein>
<evidence type="ECO:0000313" key="1">
    <source>
        <dbReference type="EMBL" id="GBR44041.1"/>
    </source>
</evidence>
<dbReference type="Proteomes" id="UP001062443">
    <property type="component" value="Unassembled WGS sequence"/>
</dbReference>
<comment type="caution">
    <text evidence="1">The sequence shown here is derived from an EMBL/GenBank/DDBJ whole genome shotgun (WGS) entry which is preliminary data.</text>
</comment>
<keyword evidence="2" id="KW-1185">Reference proteome</keyword>